<proteinExistence type="inferred from homology"/>
<comment type="subcellular location">
    <subcellularLocation>
        <location evidence="2">Gas vesicle</location>
    </subcellularLocation>
</comment>
<evidence type="ECO:0000313" key="5">
    <source>
        <dbReference type="Proteomes" id="UP000263094"/>
    </source>
</evidence>
<dbReference type="AlphaFoldDB" id="A0A372LVH1"/>
<gene>
    <name evidence="4" type="ORF">DY218_32015</name>
</gene>
<keyword evidence="5" id="KW-1185">Reference proteome</keyword>
<accession>A0A372LVH1</accession>
<keyword evidence="1" id="KW-0304">Gas vesicle</keyword>
<evidence type="ECO:0000256" key="3">
    <source>
        <dbReference type="ARBA" id="ARBA00035643"/>
    </source>
</evidence>
<dbReference type="Pfam" id="PF06386">
    <property type="entry name" value="GvpL_GvpF"/>
    <property type="match status" value="1"/>
</dbReference>
<evidence type="ECO:0000313" key="4">
    <source>
        <dbReference type="EMBL" id="RFU82664.1"/>
    </source>
</evidence>
<sequence>MPIYVYAVTRADHPLRLEGLQGVGDPPSELRYLATKELAAVVGDAPPELRAKRRDLMAHQLVLERLMADGAALPMRFGLLGPDDDAVLGVLEEQRDAYRRRLEELDGCLEYNLKVARDERDLLHEILTGSPEARRLDAYTREHPEAQGDKVALGELLMQEAQQRERTEAEGLVDRLAPSALRTAAADPTAAHFLNVSFLVERDRATALSEAVHQEAERCGDSYDFTLSGPLPPYSFV</sequence>
<organism evidence="4 5">
    <name type="scientific">Streptomyces triticagri</name>
    <dbReference type="NCBI Taxonomy" id="2293568"/>
    <lineage>
        <taxon>Bacteria</taxon>
        <taxon>Bacillati</taxon>
        <taxon>Actinomycetota</taxon>
        <taxon>Actinomycetes</taxon>
        <taxon>Kitasatosporales</taxon>
        <taxon>Streptomycetaceae</taxon>
        <taxon>Streptomyces</taxon>
    </lineage>
</organism>
<dbReference type="InterPro" id="IPR009430">
    <property type="entry name" value="GvpL/GvpF"/>
</dbReference>
<reference evidence="4 5" key="1">
    <citation type="submission" date="2018-08" db="EMBL/GenBank/DDBJ databases">
        <title>Isolation, diversity and antifungal activity of Actinobacteria from wheat.</title>
        <authorList>
            <person name="Han C."/>
        </authorList>
    </citation>
    <scope>NUCLEOTIDE SEQUENCE [LARGE SCALE GENOMIC DNA]</scope>
    <source>
        <strain evidence="4 5">NEAU-YY421</strain>
    </source>
</reference>
<dbReference type="GO" id="GO:0031411">
    <property type="term" value="C:gas vesicle"/>
    <property type="evidence" value="ECO:0007669"/>
    <property type="project" value="UniProtKB-SubCell"/>
</dbReference>
<dbReference type="PANTHER" id="PTHR36852:SF1">
    <property type="entry name" value="PROTEIN GVPL 2"/>
    <property type="match status" value="1"/>
</dbReference>
<protein>
    <submittedName>
        <fullName evidence="4">Gas vesicle protein</fullName>
    </submittedName>
</protein>
<dbReference type="RefSeq" id="WP_128559648.1">
    <property type="nucleotide sequence ID" value="NZ_QUAK01000234.1"/>
</dbReference>
<dbReference type="PANTHER" id="PTHR36852">
    <property type="entry name" value="PROTEIN GVPL 2"/>
    <property type="match status" value="1"/>
</dbReference>
<dbReference type="OrthoDB" id="4864106at2"/>
<comment type="similarity">
    <text evidence="3">Belongs to the gas vesicle GvpF/GvpL family.</text>
</comment>
<dbReference type="GO" id="GO:0031412">
    <property type="term" value="P:gas vesicle organization"/>
    <property type="evidence" value="ECO:0007669"/>
    <property type="project" value="InterPro"/>
</dbReference>
<evidence type="ECO:0000256" key="1">
    <source>
        <dbReference type="ARBA" id="ARBA00022987"/>
    </source>
</evidence>
<dbReference type="EMBL" id="QUAK01000234">
    <property type="protein sequence ID" value="RFU82664.1"/>
    <property type="molecule type" value="Genomic_DNA"/>
</dbReference>
<name>A0A372LVH1_9ACTN</name>
<evidence type="ECO:0000256" key="2">
    <source>
        <dbReference type="ARBA" id="ARBA00035108"/>
    </source>
</evidence>
<comment type="caution">
    <text evidence="4">The sequence shown here is derived from an EMBL/GenBank/DDBJ whole genome shotgun (WGS) entry which is preliminary data.</text>
</comment>
<dbReference type="Proteomes" id="UP000263094">
    <property type="component" value="Unassembled WGS sequence"/>
</dbReference>